<dbReference type="InterPro" id="IPR001611">
    <property type="entry name" value="Leu-rich_rpt"/>
</dbReference>
<evidence type="ECO:0000313" key="8">
    <source>
        <dbReference type="Proteomes" id="UP000823749"/>
    </source>
</evidence>
<evidence type="ECO:0000313" key="7">
    <source>
        <dbReference type="EMBL" id="KAG5551676.1"/>
    </source>
</evidence>
<dbReference type="PANTHER" id="PTHR27008:SF499">
    <property type="entry name" value="OS06G0581500 PROTEIN"/>
    <property type="match status" value="1"/>
</dbReference>
<keyword evidence="3" id="KW-0812">Transmembrane</keyword>
<comment type="subcellular location">
    <subcellularLocation>
        <location evidence="1">Membrane</location>
    </subcellularLocation>
</comment>
<keyword evidence="5" id="KW-1133">Transmembrane helix</keyword>
<dbReference type="GO" id="GO:0016020">
    <property type="term" value="C:membrane"/>
    <property type="evidence" value="ECO:0007669"/>
    <property type="project" value="UniProtKB-SubCell"/>
</dbReference>
<gene>
    <name evidence="7" type="ORF">RHGRI_009930</name>
</gene>
<dbReference type="Pfam" id="PF00560">
    <property type="entry name" value="LRR_1"/>
    <property type="match status" value="2"/>
</dbReference>
<keyword evidence="6" id="KW-0472">Membrane</keyword>
<dbReference type="Gene3D" id="3.80.10.10">
    <property type="entry name" value="Ribonuclease Inhibitor"/>
    <property type="match status" value="1"/>
</dbReference>
<dbReference type="InterPro" id="IPR032675">
    <property type="entry name" value="LRR_dom_sf"/>
</dbReference>
<keyword evidence="8" id="KW-1185">Reference proteome</keyword>
<dbReference type="InterPro" id="IPR051809">
    <property type="entry name" value="Plant_receptor-like_S/T_kinase"/>
</dbReference>
<dbReference type="Proteomes" id="UP000823749">
    <property type="component" value="Chromosome 4"/>
</dbReference>
<name>A0AAV6KGL6_9ERIC</name>
<reference evidence="7" key="1">
    <citation type="submission" date="2020-08" db="EMBL/GenBank/DDBJ databases">
        <title>Plant Genome Project.</title>
        <authorList>
            <person name="Zhang R.-G."/>
        </authorList>
    </citation>
    <scope>NUCLEOTIDE SEQUENCE</scope>
    <source>
        <strain evidence="7">WSP0</strain>
        <tissue evidence="7">Leaf</tissue>
    </source>
</reference>
<proteinExistence type="predicted"/>
<organism evidence="7 8">
    <name type="scientific">Rhododendron griersonianum</name>
    <dbReference type="NCBI Taxonomy" id="479676"/>
    <lineage>
        <taxon>Eukaryota</taxon>
        <taxon>Viridiplantae</taxon>
        <taxon>Streptophyta</taxon>
        <taxon>Embryophyta</taxon>
        <taxon>Tracheophyta</taxon>
        <taxon>Spermatophyta</taxon>
        <taxon>Magnoliopsida</taxon>
        <taxon>eudicotyledons</taxon>
        <taxon>Gunneridae</taxon>
        <taxon>Pentapetalae</taxon>
        <taxon>asterids</taxon>
        <taxon>Ericales</taxon>
        <taxon>Ericaceae</taxon>
        <taxon>Ericoideae</taxon>
        <taxon>Rhodoreae</taxon>
        <taxon>Rhododendron</taxon>
    </lineage>
</organism>
<evidence type="ECO:0000256" key="6">
    <source>
        <dbReference type="ARBA" id="ARBA00023136"/>
    </source>
</evidence>
<accession>A0AAV6KGL6</accession>
<protein>
    <submittedName>
        <fullName evidence="7">Uncharacterized protein</fullName>
    </submittedName>
</protein>
<comment type="caution">
    <text evidence="7">The sequence shown here is derived from an EMBL/GenBank/DDBJ whole genome shotgun (WGS) entry which is preliminary data.</text>
</comment>
<dbReference type="PANTHER" id="PTHR27008">
    <property type="entry name" value="OS04G0122200 PROTEIN"/>
    <property type="match status" value="1"/>
</dbReference>
<evidence type="ECO:0000256" key="3">
    <source>
        <dbReference type="ARBA" id="ARBA00022692"/>
    </source>
</evidence>
<evidence type="ECO:0000256" key="4">
    <source>
        <dbReference type="ARBA" id="ARBA00022737"/>
    </source>
</evidence>
<evidence type="ECO:0000256" key="2">
    <source>
        <dbReference type="ARBA" id="ARBA00022614"/>
    </source>
</evidence>
<dbReference type="SUPFAM" id="SSF52058">
    <property type="entry name" value="L domain-like"/>
    <property type="match status" value="1"/>
</dbReference>
<keyword evidence="4" id="KW-0677">Repeat</keyword>
<evidence type="ECO:0000256" key="1">
    <source>
        <dbReference type="ARBA" id="ARBA00004370"/>
    </source>
</evidence>
<dbReference type="AlphaFoldDB" id="A0AAV6KGL6"/>
<evidence type="ECO:0000256" key="5">
    <source>
        <dbReference type="ARBA" id="ARBA00022989"/>
    </source>
</evidence>
<dbReference type="EMBL" id="JACTNZ010000004">
    <property type="protein sequence ID" value="KAG5551676.1"/>
    <property type="molecule type" value="Genomic_DNA"/>
</dbReference>
<sequence>MPLSISNSSELEELDLGDNNFNGNVRNIFGNLQNLYWINLAHNNFETKGSDGLAFLSSLTNCSHLEVVNLEKGLFGGVLPDYVGNLSTSVSFLALDRNQLYGSIPSTIGNLVNLQTLALNDNLFTGPIPASIGYLQIGLACSTESPKDRMSIDIVLREFHLVKNNILKVSN</sequence>
<keyword evidence="2" id="KW-0433">Leucine-rich repeat</keyword>